<dbReference type="STRING" id="1380566.A0A179FGB5"/>
<evidence type="ECO:0000259" key="1">
    <source>
        <dbReference type="Pfam" id="PF01261"/>
    </source>
</evidence>
<evidence type="ECO:0000313" key="3">
    <source>
        <dbReference type="Proteomes" id="UP000078397"/>
    </source>
</evidence>
<dbReference type="InterPro" id="IPR036237">
    <property type="entry name" value="Xyl_isomerase-like_sf"/>
</dbReference>
<dbReference type="EMBL" id="LSBJ02000005">
    <property type="protein sequence ID" value="OAQ64447.1"/>
    <property type="molecule type" value="Genomic_DNA"/>
</dbReference>
<dbReference type="PANTHER" id="PTHR12110">
    <property type="entry name" value="HYDROXYPYRUVATE ISOMERASE"/>
    <property type="match status" value="1"/>
</dbReference>
<feature type="domain" description="Xylose isomerase-like TIM barrel" evidence="1">
    <location>
        <begin position="31"/>
        <end position="325"/>
    </location>
</feature>
<evidence type="ECO:0000313" key="2">
    <source>
        <dbReference type="EMBL" id="OAQ64447.1"/>
    </source>
</evidence>
<dbReference type="AlphaFoldDB" id="A0A179FGB5"/>
<keyword evidence="3" id="KW-1185">Reference proteome</keyword>
<name>A0A179FGB5_METCM</name>
<gene>
    <name evidence="2" type="ORF">VFPPC_13896</name>
</gene>
<accession>A0A179FGB5</accession>
<dbReference type="PANTHER" id="PTHR12110:SF56">
    <property type="entry name" value="DEHYDRATASE, PUTATIVE (AFU_ORTHOLOGUE AFUA_6G08740)-RELATED"/>
    <property type="match status" value="1"/>
</dbReference>
<sequence length="338" mass="38183">MGIQYQGHNIPTSFASCSIPLYFNAGLPQKLEAIRNAGFDGIEMSMPDILAYGSDLEGKTIREDDYDTLSNVAGKIRILTDQLGLEILMLQPFSRFEGWSKDEHAQQRKGAFTRARGWMRIMESLGTDMLQVGSSDAEDISPSLEEHAQDLQELADMLAEKGFRLAYENWCWATYAPAWKDVWEISHMADRKNIGLCLDTFQSAGGEYGDPSTDSGFIEDFSSTELDSRWKHSLTELEHTVPGDKIFLLQISDAYKMKPPLRDTNERARSAWSHDYRPLPFKGGYLPIQDFLNAVLRTGFRGWLSVEVFDSKPKKGSSMKEYVEAAMQSLTRMLVATE</sequence>
<dbReference type="Gene3D" id="3.20.20.150">
    <property type="entry name" value="Divalent-metal-dependent TIM barrel enzymes"/>
    <property type="match status" value="1"/>
</dbReference>
<dbReference type="OrthoDB" id="4936601at2759"/>
<organism evidence="2 3">
    <name type="scientific">Pochonia chlamydosporia 170</name>
    <dbReference type="NCBI Taxonomy" id="1380566"/>
    <lineage>
        <taxon>Eukaryota</taxon>
        <taxon>Fungi</taxon>
        <taxon>Dikarya</taxon>
        <taxon>Ascomycota</taxon>
        <taxon>Pezizomycotina</taxon>
        <taxon>Sordariomycetes</taxon>
        <taxon>Hypocreomycetidae</taxon>
        <taxon>Hypocreales</taxon>
        <taxon>Clavicipitaceae</taxon>
        <taxon>Pochonia</taxon>
    </lineage>
</organism>
<protein>
    <submittedName>
        <fullName evidence="2">3-dehydroshikimate dehydratase protein</fullName>
    </submittedName>
</protein>
<dbReference type="InterPro" id="IPR050312">
    <property type="entry name" value="IolE/XylAMocC-like"/>
</dbReference>
<dbReference type="InterPro" id="IPR013022">
    <property type="entry name" value="Xyl_isomerase-like_TIM-brl"/>
</dbReference>
<dbReference type="GeneID" id="28855662"/>
<reference evidence="2 3" key="1">
    <citation type="journal article" date="2016" name="PLoS Pathog.">
        <title>Biosynthesis of antibiotic leucinostatins in bio-control fungus Purpureocillium lilacinum and their inhibition on phytophthora revealed by genome mining.</title>
        <authorList>
            <person name="Wang G."/>
            <person name="Liu Z."/>
            <person name="Lin R."/>
            <person name="Li E."/>
            <person name="Mao Z."/>
            <person name="Ling J."/>
            <person name="Yang Y."/>
            <person name="Yin W.B."/>
            <person name="Xie B."/>
        </authorList>
    </citation>
    <scope>NUCLEOTIDE SEQUENCE [LARGE SCALE GENOMIC DNA]</scope>
    <source>
        <strain evidence="2">170</strain>
    </source>
</reference>
<dbReference type="RefSeq" id="XP_018141761.1">
    <property type="nucleotide sequence ID" value="XM_018291668.1"/>
</dbReference>
<proteinExistence type="predicted"/>
<dbReference type="KEGG" id="pchm:VFPPC_13896"/>
<dbReference type="SUPFAM" id="SSF51658">
    <property type="entry name" value="Xylose isomerase-like"/>
    <property type="match status" value="1"/>
</dbReference>
<comment type="caution">
    <text evidence="2">The sequence shown here is derived from an EMBL/GenBank/DDBJ whole genome shotgun (WGS) entry which is preliminary data.</text>
</comment>
<dbReference type="Pfam" id="PF01261">
    <property type="entry name" value="AP_endonuc_2"/>
    <property type="match status" value="1"/>
</dbReference>
<dbReference type="Proteomes" id="UP000078397">
    <property type="component" value="Unassembled WGS sequence"/>
</dbReference>